<organism evidence="1 2">
    <name type="scientific">Dorea amylophila</name>
    <dbReference type="NCBI Taxonomy" id="2981789"/>
    <lineage>
        <taxon>Bacteria</taxon>
        <taxon>Bacillati</taxon>
        <taxon>Bacillota</taxon>
        <taxon>Clostridia</taxon>
        <taxon>Lachnospirales</taxon>
        <taxon>Lachnospiraceae</taxon>
        <taxon>Dorea</taxon>
    </lineage>
</organism>
<sequence>MPFKHKNIEYGLPHEEYPKENVDQYMEELKKVIGLEKEPVAITFLFKKEDYDEYPIEEIKAAMPYCVMVKQAALQGKGIKSRLEHHKCDGATTALALEPSTEKIESGQEYFSYKLYSSVATARRLRSSIKSLHRMPVHNYGVAIVPLSQCVQTPDVIISICNAYQAMRYVQGYEYNTGKKPAIDMGAMQGMCSEVTVSPYLTGELNVSVLCPSTRMLCKWSENDMAVGIPFELFEAVTKGIIATQPNY</sequence>
<dbReference type="Proteomes" id="UP001614216">
    <property type="component" value="Unassembled WGS sequence"/>
</dbReference>
<evidence type="ECO:0000313" key="1">
    <source>
        <dbReference type="EMBL" id="MFI7845234.1"/>
    </source>
</evidence>
<dbReference type="EMBL" id="JBITRD010000008">
    <property type="protein sequence ID" value="MFI7845234.1"/>
    <property type="molecule type" value="Genomic_DNA"/>
</dbReference>
<evidence type="ECO:0000313" key="2">
    <source>
        <dbReference type="Proteomes" id="UP001614216"/>
    </source>
</evidence>
<dbReference type="PANTHER" id="PTHR37954">
    <property type="entry name" value="BLL4979 PROTEIN"/>
    <property type="match status" value="1"/>
</dbReference>
<dbReference type="PANTHER" id="PTHR37954:SF3">
    <property type="entry name" value="DUF169 DOMAIN-CONTAINING PROTEIN"/>
    <property type="match status" value="1"/>
</dbReference>
<name>A0ABW8AZ75_9FIRM</name>
<reference evidence="1 2" key="1">
    <citation type="submission" date="2024-08" db="EMBL/GenBank/DDBJ databases">
        <authorList>
            <person name="Vancuren S.J."/>
            <person name="Allen-Vercoe E."/>
        </authorList>
    </citation>
    <scope>NUCLEOTIDE SEQUENCE [LARGE SCALE GENOMIC DNA]</scope>
    <source>
        <strain evidence="1 2">16-6-I_42_FAA</strain>
    </source>
</reference>
<accession>A0ABW8AZ75</accession>
<dbReference type="Pfam" id="PF02596">
    <property type="entry name" value="DUF169"/>
    <property type="match status" value="1"/>
</dbReference>
<gene>
    <name evidence="1" type="ORF">ACIF0M_06710</name>
</gene>
<dbReference type="InterPro" id="IPR003748">
    <property type="entry name" value="DUF169"/>
</dbReference>
<comment type="caution">
    <text evidence="1">The sequence shown here is derived from an EMBL/GenBank/DDBJ whole genome shotgun (WGS) entry which is preliminary data.</text>
</comment>
<dbReference type="RefSeq" id="WP_161144262.1">
    <property type="nucleotide sequence ID" value="NZ_JBITRD010000008.1"/>
</dbReference>
<proteinExistence type="predicted"/>
<keyword evidence="2" id="KW-1185">Reference proteome</keyword>
<protein>
    <submittedName>
        <fullName evidence="1">DUF169 domain-containing protein</fullName>
    </submittedName>
</protein>